<organism evidence="8 9">
    <name type="scientific">Hohaiivirga grylli</name>
    <dbReference type="NCBI Taxonomy" id="3133970"/>
    <lineage>
        <taxon>Bacteria</taxon>
        <taxon>Pseudomonadati</taxon>
        <taxon>Pseudomonadota</taxon>
        <taxon>Alphaproteobacteria</taxon>
        <taxon>Hyphomicrobiales</taxon>
        <taxon>Methylobacteriaceae</taxon>
        <taxon>Hohaiivirga</taxon>
    </lineage>
</organism>
<sequence>MIMLSDVTVRFGSRVILDNVSLHFPKNRTTAILGPNGRGKTTLLRTLLGQQKMNSGLRHAPKIVGYVPQAVMLAHPYSALDIVVMGRAASLGLFGRPDKKEQNIALEAMARVGVAHLTDTPFLRLSGGERQLVLLARAIATGADVLILDEPAAALDLHNEMRLLDILTDISQESDKSIIFTTHNPNHALNVADDVLMMMPDGSTIHGTVNETLKTDNLTRLYGVDMQFIRLDNQAEEQSLVIPSFSLCRKCPAASVKF</sequence>
<evidence type="ECO:0000313" key="8">
    <source>
        <dbReference type="EMBL" id="MEN3930197.1"/>
    </source>
</evidence>
<evidence type="ECO:0000256" key="3">
    <source>
        <dbReference type="ARBA" id="ARBA00022741"/>
    </source>
</evidence>
<keyword evidence="9" id="KW-1185">Reference proteome</keyword>
<comment type="similarity">
    <text evidence="1">Belongs to the ABC transporter superfamily.</text>
</comment>
<accession>A0ABV0BHN2</accession>
<gene>
    <name evidence="8" type="ORF">WJT86_03870</name>
</gene>
<evidence type="ECO:0000256" key="6">
    <source>
        <dbReference type="ARBA" id="ARBA00023065"/>
    </source>
</evidence>
<dbReference type="SUPFAM" id="SSF52540">
    <property type="entry name" value="P-loop containing nucleoside triphosphate hydrolases"/>
    <property type="match status" value="1"/>
</dbReference>
<dbReference type="PROSITE" id="PS50893">
    <property type="entry name" value="ABC_TRANSPORTER_2"/>
    <property type="match status" value="1"/>
</dbReference>
<name>A0ABV0BHN2_9HYPH</name>
<evidence type="ECO:0000259" key="7">
    <source>
        <dbReference type="PROSITE" id="PS50893"/>
    </source>
</evidence>
<keyword evidence="6" id="KW-0406">Ion transport</keyword>
<evidence type="ECO:0000256" key="5">
    <source>
        <dbReference type="ARBA" id="ARBA00022906"/>
    </source>
</evidence>
<dbReference type="InterPro" id="IPR050153">
    <property type="entry name" value="Metal_Ion_Import_ABC"/>
</dbReference>
<dbReference type="InterPro" id="IPR027417">
    <property type="entry name" value="P-loop_NTPase"/>
</dbReference>
<dbReference type="Proteomes" id="UP001418637">
    <property type="component" value="Unassembled WGS sequence"/>
</dbReference>
<evidence type="ECO:0000313" key="9">
    <source>
        <dbReference type="Proteomes" id="UP001418637"/>
    </source>
</evidence>
<dbReference type="InterPro" id="IPR017871">
    <property type="entry name" value="ABC_transporter-like_CS"/>
</dbReference>
<evidence type="ECO:0000256" key="1">
    <source>
        <dbReference type="ARBA" id="ARBA00005417"/>
    </source>
</evidence>
<keyword evidence="5" id="KW-0862">Zinc</keyword>
<dbReference type="EMBL" id="JBBYXI010000001">
    <property type="protein sequence ID" value="MEN3930197.1"/>
    <property type="molecule type" value="Genomic_DNA"/>
</dbReference>
<feature type="domain" description="ABC transporter" evidence="7">
    <location>
        <begin position="2"/>
        <end position="225"/>
    </location>
</feature>
<dbReference type="PROSITE" id="PS00211">
    <property type="entry name" value="ABC_TRANSPORTER_1"/>
    <property type="match status" value="1"/>
</dbReference>
<dbReference type="InterPro" id="IPR003593">
    <property type="entry name" value="AAA+_ATPase"/>
</dbReference>
<reference evidence="8 9" key="1">
    <citation type="submission" date="2024-04" db="EMBL/GenBank/DDBJ databases">
        <title>A novel species isolated from cricket.</title>
        <authorList>
            <person name="Wang H.-C."/>
        </authorList>
    </citation>
    <scope>NUCLEOTIDE SEQUENCE [LARGE SCALE GENOMIC DNA]</scope>
    <source>
        <strain evidence="8 9">WL0021</strain>
    </source>
</reference>
<dbReference type="PANTHER" id="PTHR42734">
    <property type="entry name" value="METAL TRANSPORT SYSTEM ATP-BINDING PROTEIN TM_0124-RELATED"/>
    <property type="match status" value="1"/>
</dbReference>
<evidence type="ECO:0000256" key="4">
    <source>
        <dbReference type="ARBA" id="ARBA00022840"/>
    </source>
</evidence>
<proteinExistence type="inferred from homology"/>
<dbReference type="Pfam" id="PF00005">
    <property type="entry name" value="ABC_tran"/>
    <property type="match status" value="1"/>
</dbReference>
<dbReference type="PANTHER" id="PTHR42734:SF6">
    <property type="entry name" value="MOLYBDATE IMPORT ATP-BINDING PROTEIN MOLC"/>
    <property type="match status" value="1"/>
</dbReference>
<keyword evidence="2" id="KW-0813">Transport</keyword>
<evidence type="ECO:0000256" key="2">
    <source>
        <dbReference type="ARBA" id="ARBA00022448"/>
    </source>
</evidence>
<keyword evidence="4 8" id="KW-0067">ATP-binding</keyword>
<dbReference type="Gene3D" id="3.40.50.300">
    <property type="entry name" value="P-loop containing nucleotide triphosphate hydrolases"/>
    <property type="match status" value="1"/>
</dbReference>
<dbReference type="InterPro" id="IPR003439">
    <property type="entry name" value="ABC_transporter-like_ATP-bd"/>
</dbReference>
<comment type="caution">
    <text evidence="8">The sequence shown here is derived from an EMBL/GenBank/DDBJ whole genome shotgun (WGS) entry which is preliminary data.</text>
</comment>
<keyword evidence="5" id="KW-0864">Zinc transport</keyword>
<dbReference type="RefSeq" id="WP_346336162.1">
    <property type="nucleotide sequence ID" value="NZ_JBBYXI010000001.1"/>
</dbReference>
<dbReference type="GO" id="GO:0005524">
    <property type="term" value="F:ATP binding"/>
    <property type="evidence" value="ECO:0007669"/>
    <property type="project" value="UniProtKB-KW"/>
</dbReference>
<dbReference type="SMART" id="SM00382">
    <property type="entry name" value="AAA"/>
    <property type="match status" value="1"/>
</dbReference>
<keyword evidence="3" id="KW-0547">Nucleotide-binding</keyword>
<protein>
    <submittedName>
        <fullName evidence="8">ABC transporter ATP-binding protein</fullName>
    </submittedName>
</protein>